<evidence type="ECO:0000313" key="5">
    <source>
        <dbReference type="Proteomes" id="UP000789595"/>
    </source>
</evidence>
<dbReference type="AlphaFoldDB" id="A0A8J2SBZ0"/>
<dbReference type="PROSITE" id="PS50294">
    <property type="entry name" value="WD_REPEATS_REGION"/>
    <property type="match status" value="1"/>
</dbReference>
<dbReference type="GO" id="GO:0036064">
    <property type="term" value="C:ciliary basal body"/>
    <property type="evidence" value="ECO:0007669"/>
    <property type="project" value="TreeGrafter"/>
</dbReference>
<dbReference type="GO" id="GO:0044458">
    <property type="term" value="P:motile cilium assembly"/>
    <property type="evidence" value="ECO:0007669"/>
    <property type="project" value="TreeGrafter"/>
</dbReference>
<keyword evidence="5" id="KW-1185">Reference proteome</keyword>
<protein>
    <submittedName>
        <fullName evidence="4">Uncharacterized protein</fullName>
    </submittedName>
</protein>
<dbReference type="InterPro" id="IPR001680">
    <property type="entry name" value="WD40_rpt"/>
</dbReference>
<dbReference type="InterPro" id="IPR036322">
    <property type="entry name" value="WD40_repeat_dom_sf"/>
</dbReference>
<evidence type="ECO:0000256" key="1">
    <source>
        <dbReference type="ARBA" id="ARBA00022574"/>
    </source>
</evidence>
<dbReference type="Pfam" id="PF00400">
    <property type="entry name" value="WD40"/>
    <property type="match status" value="2"/>
</dbReference>
<dbReference type="InterPro" id="IPR019775">
    <property type="entry name" value="WD40_repeat_CS"/>
</dbReference>
<reference evidence="4" key="1">
    <citation type="submission" date="2021-11" db="EMBL/GenBank/DDBJ databases">
        <authorList>
            <consortium name="Genoscope - CEA"/>
            <person name="William W."/>
        </authorList>
    </citation>
    <scope>NUCLEOTIDE SEQUENCE</scope>
</reference>
<keyword evidence="1 3" id="KW-0853">WD repeat</keyword>
<dbReference type="PROSITE" id="PS50082">
    <property type="entry name" value="WD_REPEATS_2"/>
    <property type="match status" value="2"/>
</dbReference>
<dbReference type="SMART" id="SM00320">
    <property type="entry name" value="WD40"/>
    <property type="match status" value="5"/>
</dbReference>
<name>A0A8J2SBZ0_9STRA</name>
<sequence length="809" mass="88871">MSQSATQQSGGGVPSRTAAAKLSRPIGWTCVYRKLTRGWPRESRKELRDPPKILELDRVANEQVKRVRDMTHCQDVVCVSVLGTGIFCEEPNIIHPIVRIHTIDATTGHYLKEIKEIKNPGRTGHHGRASSLQISSPGGDIGVDGINIPILSVTPVSTAPCHLKGLSVAPTWKETSIVGIPYRCLLDPNVIILFEIVDVNHIQSSSQHHDQRGDGVCGLAWAYLRPVGINGDVLINTSKPAMNTSTLESTTNKSGKDVKQQSIQLQLYKYQALSSLASYQAHRRGIFSPPAPATSKVPAVYLQYLQKHWIKHTTTLLVQINPVPQHEGRVVAFHEKGFLCRSSISSKGGACMTSDARMPAARLLRGLRTRRLETECCVLPDCFLCRINPGARGATTIQFSPQGRLLAVAAVELLCHPIRLYDVTGMDEGMLSPGVSSAASAATVYGLQVDQSHEGALLVADLDGHHGMIYDLRFTDNERYLLSASADALVKVWDLGALAAVSASVRPKYAPRMLCIFHEPSAQFFYAAIFFMKNNSATRALPLYTQSKEDDGKNHQRICPHVLTGAFNGAVAHWDPRTSQCQGLLGNRIAHKGRVHCLESDRRSGRVFSADSNGIIFVWRCERDGDYPSDFTIIRKIEHRDFRNKPIVSMMIRPRRRRVQLLVQAQASTLKLVDVTTSQPVAHFKGNLVRAGVIRAKFSPDGTYVLAGSEDGKVYAWDTVSASPVSFLDGKFGYSAPLCDLSFHPKQHLVALTCFGGDHPVLVYCTNRPDTPKLLDGQAGCDARATKDQPSEIKARRKALSYQLTTGSN</sequence>
<comment type="caution">
    <text evidence="4">The sequence shown here is derived from an EMBL/GenBank/DDBJ whole genome shotgun (WGS) entry which is preliminary data.</text>
</comment>
<organism evidence="4 5">
    <name type="scientific">Pelagomonas calceolata</name>
    <dbReference type="NCBI Taxonomy" id="35677"/>
    <lineage>
        <taxon>Eukaryota</taxon>
        <taxon>Sar</taxon>
        <taxon>Stramenopiles</taxon>
        <taxon>Ochrophyta</taxon>
        <taxon>Pelagophyceae</taxon>
        <taxon>Pelagomonadales</taxon>
        <taxon>Pelagomonadaceae</taxon>
        <taxon>Pelagomonas</taxon>
    </lineage>
</organism>
<dbReference type="InterPro" id="IPR052803">
    <property type="entry name" value="Cilium-Associated_Jouberin"/>
</dbReference>
<keyword evidence="2" id="KW-0677">Repeat</keyword>
<dbReference type="SUPFAM" id="SSF50978">
    <property type="entry name" value="WD40 repeat-like"/>
    <property type="match status" value="1"/>
</dbReference>
<dbReference type="OrthoDB" id="2096344at2759"/>
<feature type="repeat" description="WD" evidence="3">
    <location>
        <begin position="693"/>
        <end position="727"/>
    </location>
</feature>
<dbReference type="InterPro" id="IPR015943">
    <property type="entry name" value="WD40/YVTN_repeat-like_dom_sf"/>
</dbReference>
<dbReference type="PANTHER" id="PTHR44499">
    <property type="entry name" value="JOUBERIN"/>
    <property type="match status" value="1"/>
</dbReference>
<feature type="repeat" description="WD" evidence="3">
    <location>
        <begin position="462"/>
        <end position="495"/>
    </location>
</feature>
<evidence type="ECO:0000256" key="2">
    <source>
        <dbReference type="ARBA" id="ARBA00022737"/>
    </source>
</evidence>
<proteinExistence type="predicted"/>
<dbReference type="EMBL" id="CAKKNE010000002">
    <property type="protein sequence ID" value="CAH0368855.1"/>
    <property type="molecule type" value="Genomic_DNA"/>
</dbReference>
<evidence type="ECO:0000313" key="4">
    <source>
        <dbReference type="EMBL" id="CAH0368855.1"/>
    </source>
</evidence>
<dbReference type="PANTHER" id="PTHR44499:SF1">
    <property type="entry name" value="JOUBERIN"/>
    <property type="match status" value="1"/>
</dbReference>
<dbReference type="Proteomes" id="UP000789595">
    <property type="component" value="Unassembled WGS sequence"/>
</dbReference>
<accession>A0A8J2SBZ0</accession>
<gene>
    <name evidence="4" type="ORF">PECAL_2P19510</name>
</gene>
<dbReference type="Gene3D" id="2.130.10.10">
    <property type="entry name" value="YVTN repeat-like/Quinoprotein amine dehydrogenase"/>
    <property type="match status" value="1"/>
</dbReference>
<evidence type="ECO:0000256" key="3">
    <source>
        <dbReference type="PROSITE-ProRule" id="PRU00221"/>
    </source>
</evidence>
<dbReference type="PROSITE" id="PS00678">
    <property type="entry name" value="WD_REPEATS_1"/>
    <property type="match status" value="1"/>
</dbReference>